<dbReference type="Proteomes" id="UP001055811">
    <property type="component" value="Linkage Group LG03"/>
</dbReference>
<reference evidence="2" key="1">
    <citation type="journal article" date="2022" name="Mol. Ecol. Resour.">
        <title>The genomes of chicory, endive, great burdock and yacon provide insights into Asteraceae palaeo-polyploidization history and plant inulin production.</title>
        <authorList>
            <person name="Fan W."/>
            <person name="Wang S."/>
            <person name="Wang H."/>
            <person name="Wang A."/>
            <person name="Jiang F."/>
            <person name="Liu H."/>
            <person name="Zhao H."/>
            <person name="Xu D."/>
            <person name="Zhang Y."/>
        </authorList>
    </citation>
    <scope>NUCLEOTIDE SEQUENCE [LARGE SCALE GENOMIC DNA]</scope>
    <source>
        <strain evidence="2">cv. Punajuju</strain>
    </source>
</reference>
<reference evidence="1 2" key="2">
    <citation type="journal article" date="2022" name="Mol. Ecol. Resour.">
        <title>The genomes of chicory, endive, great burdock and yacon provide insights into Asteraceae paleo-polyploidization history and plant inulin production.</title>
        <authorList>
            <person name="Fan W."/>
            <person name="Wang S."/>
            <person name="Wang H."/>
            <person name="Wang A."/>
            <person name="Jiang F."/>
            <person name="Liu H."/>
            <person name="Zhao H."/>
            <person name="Xu D."/>
            <person name="Zhang Y."/>
        </authorList>
    </citation>
    <scope>NUCLEOTIDE SEQUENCE [LARGE SCALE GENOMIC DNA]</scope>
    <source>
        <strain evidence="2">cv. Punajuju</strain>
        <tissue evidence="1">Leaves</tissue>
    </source>
</reference>
<comment type="caution">
    <text evidence="1">The sequence shown here is derived from an EMBL/GenBank/DDBJ whole genome shotgun (WGS) entry which is preliminary data.</text>
</comment>
<proteinExistence type="predicted"/>
<name>A0ACB9F6A5_CICIN</name>
<evidence type="ECO:0000313" key="2">
    <source>
        <dbReference type="Proteomes" id="UP001055811"/>
    </source>
</evidence>
<accession>A0ACB9F6A5</accession>
<sequence>METDDEEDDGVSDTWAENMKNNDIEEGEIRPESSLAVDQTSDKGGENSIDGDDKLEGQETSTQPMGANIDAQSKKMVETQKHVSSELIPNVPPAPHPLEIPNNPFGPLQQLVPSGCFGPFPKESPVQVKEKAHIDKFNSLTPSWDVGGSQHKKRKRNFSDPLSELNVQLFPDTHQTVNNQEQENFGELSPSINLNENPTQGGEADCTSSQSNELNQIAKIGVEIGFQIDAEDPILAQVVGDTGGMDMAP</sequence>
<gene>
    <name evidence="1" type="ORF">L2E82_16899</name>
</gene>
<protein>
    <submittedName>
        <fullName evidence="1">Uncharacterized protein</fullName>
    </submittedName>
</protein>
<keyword evidence="2" id="KW-1185">Reference proteome</keyword>
<dbReference type="EMBL" id="CM042011">
    <property type="protein sequence ID" value="KAI3766824.1"/>
    <property type="molecule type" value="Genomic_DNA"/>
</dbReference>
<organism evidence="1 2">
    <name type="scientific">Cichorium intybus</name>
    <name type="common">Chicory</name>
    <dbReference type="NCBI Taxonomy" id="13427"/>
    <lineage>
        <taxon>Eukaryota</taxon>
        <taxon>Viridiplantae</taxon>
        <taxon>Streptophyta</taxon>
        <taxon>Embryophyta</taxon>
        <taxon>Tracheophyta</taxon>
        <taxon>Spermatophyta</taxon>
        <taxon>Magnoliopsida</taxon>
        <taxon>eudicotyledons</taxon>
        <taxon>Gunneridae</taxon>
        <taxon>Pentapetalae</taxon>
        <taxon>asterids</taxon>
        <taxon>campanulids</taxon>
        <taxon>Asterales</taxon>
        <taxon>Asteraceae</taxon>
        <taxon>Cichorioideae</taxon>
        <taxon>Cichorieae</taxon>
        <taxon>Cichoriinae</taxon>
        <taxon>Cichorium</taxon>
    </lineage>
</organism>
<evidence type="ECO:0000313" key="1">
    <source>
        <dbReference type="EMBL" id="KAI3766824.1"/>
    </source>
</evidence>